<sequence>MSSPAVLSTSTPATTRRSRTTSTISNAKKQHHICPVCQRPFSTTGHLARHSRVHTGERNHKCPFPGCETRCSRADNLQQHYRIHLSPGSRRKSGRTILRSESTPAPSPLATSPSSSTDNLHGYREDSPPLEPPPLEDSRLYFFNVANGGAIESPPNTPPPLVEAFPMAYRSEIRSSVGHPYPTPTHRSLPQIDTSARVDPAGEEYWSTSSMSDSHGNASNFPSPSAYPSSNASTYPSPSAQYSSGLPQYVTSPQSHHHPHVFRHASHSPAAAAVPVARSLTARHSIAHLGAHAQRQRAEPPRILQMDDGRVLHHPVASHQPMPRQQQEQEQYPSASPSTTYTAPQVVAAAPYAGESYTQVVEQRPESPSPPPSSQHSPQTPYTPFHEPVAVYAPVPSQYPPEQQRQYEPIHRDVHGAYAAHTSQQQHHYATGYPEAPHQQQPAPYADGRVVNLTYGAVLPVMQYHTQEQQKAAYDKQQQRPGVPAYMDEHRTYSPAVLPADLPALRRESVGGNTYVAGAETQTVVASSSLAGAGYIPREGAGQYIQHSATPPPQQPPLSGEYLAHYEWRVAEVQ</sequence>
<dbReference type="SUPFAM" id="SSF57667">
    <property type="entry name" value="beta-beta-alpha zinc fingers"/>
    <property type="match status" value="1"/>
</dbReference>
<dbReference type="SMART" id="SM00355">
    <property type="entry name" value="ZnF_C2H2"/>
    <property type="match status" value="2"/>
</dbReference>
<feature type="compositionally biased region" description="Polar residues" evidence="6">
    <location>
        <begin position="206"/>
        <end position="216"/>
    </location>
</feature>
<dbReference type="GO" id="GO:0000981">
    <property type="term" value="F:DNA-binding transcription factor activity, RNA polymerase II-specific"/>
    <property type="evidence" value="ECO:0007669"/>
    <property type="project" value="TreeGrafter"/>
</dbReference>
<proteinExistence type="predicted"/>
<evidence type="ECO:0000256" key="4">
    <source>
        <dbReference type="ARBA" id="ARBA00022833"/>
    </source>
</evidence>
<keyword evidence="9" id="KW-1185">Reference proteome</keyword>
<dbReference type="InterPro" id="IPR013087">
    <property type="entry name" value="Znf_C2H2_type"/>
</dbReference>
<reference evidence="8" key="1">
    <citation type="submission" date="2023-03" db="EMBL/GenBank/DDBJ databases">
        <title>Massive genome expansion in bonnet fungi (Mycena s.s.) driven by repeated elements and novel gene families across ecological guilds.</title>
        <authorList>
            <consortium name="Lawrence Berkeley National Laboratory"/>
            <person name="Harder C.B."/>
            <person name="Miyauchi S."/>
            <person name="Viragh M."/>
            <person name="Kuo A."/>
            <person name="Thoen E."/>
            <person name="Andreopoulos B."/>
            <person name="Lu D."/>
            <person name="Skrede I."/>
            <person name="Drula E."/>
            <person name="Henrissat B."/>
            <person name="Morin E."/>
            <person name="Kohler A."/>
            <person name="Barry K."/>
            <person name="LaButti K."/>
            <person name="Morin E."/>
            <person name="Salamov A."/>
            <person name="Lipzen A."/>
            <person name="Mereny Z."/>
            <person name="Hegedus B."/>
            <person name="Baldrian P."/>
            <person name="Stursova M."/>
            <person name="Weitz H."/>
            <person name="Taylor A."/>
            <person name="Grigoriev I.V."/>
            <person name="Nagy L.G."/>
            <person name="Martin F."/>
            <person name="Kauserud H."/>
        </authorList>
    </citation>
    <scope>NUCLEOTIDE SEQUENCE</scope>
    <source>
        <strain evidence="8">CBHHK182m</strain>
    </source>
</reference>
<evidence type="ECO:0000256" key="2">
    <source>
        <dbReference type="ARBA" id="ARBA00022737"/>
    </source>
</evidence>
<dbReference type="GO" id="GO:0005667">
    <property type="term" value="C:transcription regulator complex"/>
    <property type="evidence" value="ECO:0007669"/>
    <property type="project" value="TreeGrafter"/>
</dbReference>
<feature type="domain" description="C2H2-type" evidence="7">
    <location>
        <begin position="32"/>
        <end position="59"/>
    </location>
</feature>
<comment type="caution">
    <text evidence="8">The sequence shown here is derived from an EMBL/GenBank/DDBJ whole genome shotgun (WGS) entry which is preliminary data.</text>
</comment>
<protein>
    <recommendedName>
        <fullName evidence="7">C2H2-type domain-containing protein</fullName>
    </recommendedName>
</protein>
<keyword evidence="2" id="KW-0677">Repeat</keyword>
<keyword evidence="1" id="KW-0479">Metal-binding</keyword>
<feature type="compositionally biased region" description="Polar residues" evidence="6">
    <location>
        <begin position="185"/>
        <end position="194"/>
    </location>
</feature>
<evidence type="ECO:0000256" key="3">
    <source>
        <dbReference type="ARBA" id="ARBA00022771"/>
    </source>
</evidence>
<feature type="region of interest" description="Disordered" evidence="6">
    <location>
        <begin position="319"/>
        <end position="340"/>
    </location>
</feature>
<keyword evidence="4" id="KW-0862">Zinc</keyword>
<evidence type="ECO:0000259" key="7">
    <source>
        <dbReference type="PROSITE" id="PS50157"/>
    </source>
</evidence>
<evidence type="ECO:0000256" key="5">
    <source>
        <dbReference type="PROSITE-ProRule" id="PRU00042"/>
    </source>
</evidence>
<feature type="compositionally biased region" description="Polar residues" evidence="6">
    <location>
        <begin position="241"/>
        <end position="254"/>
    </location>
</feature>
<feature type="region of interest" description="Disordered" evidence="6">
    <location>
        <begin position="357"/>
        <end position="386"/>
    </location>
</feature>
<dbReference type="PROSITE" id="PS50157">
    <property type="entry name" value="ZINC_FINGER_C2H2_2"/>
    <property type="match status" value="1"/>
</dbReference>
<feature type="region of interest" description="Disordered" evidence="6">
    <location>
        <begin position="1"/>
        <end position="27"/>
    </location>
</feature>
<dbReference type="Pfam" id="PF00096">
    <property type="entry name" value="zf-C2H2"/>
    <property type="match status" value="2"/>
</dbReference>
<dbReference type="PANTHER" id="PTHR14003">
    <property type="entry name" value="TRANSCRIPTIONAL REPRESSOR PROTEIN YY"/>
    <property type="match status" value="1"/>
</dbReference>
<evidence type="ECO:0000256" key="1">
    <source>
        <dbReference type="ARBA" id="ARBA00022723"/>
    </source>
</evidence>
<dbReference type="GO" id="GO:0000785">
    <property type="term" value="C:chromatin"/>
    <property type="evidence" value="ECO:0007669"/>
    <property type="project" value="TreeGrafter"/>
</dbReference>
<dbReference type="Gene3D" id="3.30.160.60">
    <property type="entry name" value="Classic Zinc Finger"/>
    <property type="match status" value="2"/>
</dbReference>
<feature type="compositionally biased region" description="Low complexity" evidence="6">
    <location>
        <begin position="8"/>
        <end position="25"/>
    </location>
</feature>
<accession>A0AAD7N2J8</accession>
<feature type="compositionally biased region" description="Low complexity" evidence="6">
    <location>
        <begin position="217"/>
        <end position="240"/>
    </location>
</feature>
<name>A0AAD7N2J8_9AGAR</name>
<dbReference type="EMBL" id="JARKIB010000098">
    <property type="protein sequence ID" value="KAJ7741671.1"/>
    <property type="molecule type" value="Genomic_DNA"/>
</dbReference>
<feature type="compositionally biased region" description="Low complexity" evidence="6">
    <location>
        <begin position="374"/>
        <end position="384"/>
    </location>
</feature>
<feature type="region of interest" description="Disordered" evidence="6">
    <location>
        <begin position="176"/>
        <end position="270"/>
    </location>
</feature>
<gene>
    <name evidence="8" type="ORF">B0H16DRAFT_1693953</name>
</gene>
<feature type="region of interest" description="Disordered" evidence="6">
    <location>
        <begin position="421"/>
        <end position="440"/>
    </location>
</feature>
<evidence type="ECO:0000313" key="8">
    <source>
        <dbReference type="EMBL" id="KAJ7741671.1"/>
    </source>
</evidence>
<evidence type="ECO:0000313" key="9">
    <source>
        <dbReference type="Proteomes" id="UP001215598"/>
    </source>
</evidence>
<feature type="region of interest" description="Disordered" evidence="6">
    <location>
        <begin position="85"/>
        <end position="137"/>
    </location>
</feature>
<keyword evidence="3 5" id="KW-0863">Zinc-finger</keyword>
<dbReference type="GO" id="GO:0008270">
    <property type="term" value="F:zinc ion binding"/>
    <property type="evidence" value="ECO:0007669"/>
    <property type="project" value="UniProtKB-KW"/>
</dbReference>
<evidence type="ECO:0000256" key="6">
    <source>
        <dbReference type="SAM" id="MobiDB-lite"/>
    </source>
</evidence>
<dbReference type="GO" id="GO:0000978">
    <property type="term" value="F:RNA polymerase II cis-regulatory region sequence-specific DNA binding"/>
    <property type="evidence" value="ECO:0007669"/>
    <property type="project" value="TreeGrafter"/>
</dbReference>
<dbReference type="PROSITE" id="PS00028">
    <property type="entry name" value="ZINC_FINGER_C2H2_1"/>
    <property type="match status" value="2"/>
</dbReference>
<dbReference type="InterPro" id="IPR036236">
    <property type="entry name" value="Znf_C2H2_sf"/>
</dbReference>
<feature type="compositionally biased region" description="Basic residues" evidence="6">
    <location>
        <begin position="255"/>
        <end position="266"/>
    </location>
</feature>
<feature type="compositionally biased region" description="Low complexity" evidence="6">
    <location>
        <begin position="100"/>
        <end position="117"/>
    </location>
</feature>
<organism evidence="8 9">
    <name type="scientific">Mycena metata</name>
    <dbReference type="NCBI Taxonomy" id="1033252"/>
    <lineage>
        <taxon>Eukaryota</taxon>
        <taxon>Fungi</taxon>
        <taxon>Dikarya</taxon>
        <taxon>Basidiomycota</taxon>
        <taxon>Agaricomycotina</taxon>
        <taxon>Agaricomycetes</taxon>
        <taxon>Agaricomycetidae</taxon>
        <taxon>Agaricales</taxon>
        <taxon>Marasmiineae</taxon>
        <taxon>Mycenaceae</taxon>
        <taxon>Mycena</taxon>
    </lineage>
</organism>
<dbReference type="Proteomes" id="UP001215598">
    <property type="component" value="Unassembled WGS sequence"/>
</dbReference>
<dbReference type="FunFam" id="3.30.160.60:FF:000446">
    <property type="entry name" value="Zinc finger protein"/>
    <property type="match status" value="1"/>
</dbReference>
<dbReference type="GO" id="GO:0031519">
    <property type="term" value="C:PcG protein complex"/>
    <property type="evidence" value="ECO:0007669"/>
    <property type="project" value="TreeGrafter"/>
</dbReference>
<dbReference type="PANTHER" id="PTHR14003:SF19">
    <property type="entry name" value="YY2 TRANSCRIPTION FACTOR"/>
    <property type="match status" value="1"/>
</dbReference>
<dbReference type="AlphaFoldDB" id="A0AAD7N2J8"/>